<keyword evidence="3" id="KW-0337">GPI-anchor biosynthesis</keyword>
<dbReference type="Pfam" id="PF06699">
    <property type="entry name" value="PIG-F"/>
    <property type="match status" value="1"/>
</dbReference>
<keyword evidence="9" id="KW-1185">Reference proteome</keyword>
<evidence type="ECO:0000256" key="2">
    <source>
        <dbReference type="ARBA" id="ARBA00004687"/>
    </source>
</evidence>
<evidence type="ECO:0000256" key="7">
    <source>
        <dbReference type="ARBA" id="ARBA00023136"/>
    </source>
</evidence>
<organism evidence="9 10">
    <name type="scientific">Limulus polyphemus</name>
    <name type="common">Atlantic horseshoe crab</name>
    <dbReference type="NCBI Taxonomy" id="6850"/>
    <lineage>
        <taxon>Eukaryota</taxon>
        <taxon>Metazoa</taxon>
        <taxon>Ecdysozoa</taxon>
        <taxon>Arthropoda</taxon>
        <taxon>Chelicerata</taxon>
        <taxon>Merostomata</taxon>
        <taxon>Xiphosura</taxon>
        <taxon>Limulidae</taxon>
        <taxon>Limulus</taxon>
    </lineage>
</organism>
<comment type="pathway">
    <text evidence="2">Glycolipid biosynthesis; glycosylphosphatidylinositol-anchor biosynthesis.</text>
</comment>
<evidence type="ECO:0000256" key="6">
    <source>
        <dbReference type="ARBA" id="ARBA00022989"/>
    </source>
</evidence>
<protein>
    <submittedName>
        <fullName evidence="10">Phosphatidylinositol-glycan biosynthesis class F protein-like</fullName>
    </submittedName>
</protein>
<dbReference type="Proteomes" id="UP000694941">
    <property type="component" value="Unplaced"/>
</dbReference>
<dbReference type="InterPro" id="IPR009580">
    <property type="entry name" value="GPI_biosynthesis_protein_Pig-F"/>
</dbReference>
<feature type="transmembrane region" description="Helical" evidence="8">
    <location>
        <begin position="92"/>
        <end position="122"/>
    </location>
</feature>
<keyword evidence="4 8" id="KW-0812">Transmembrane</keyword>
<feature type="transmembrane region" description="Helical" evidence="8">
    <location>
        <begin position="134"/>
        <end position="151"/>
    </location>
</feature>
<name>A0ABM1BSV6_LIMPO</name>
<sequence>MTVVQLVSSMFGRIGTNVKKCKYKRGLPVHQGQRKELNTALDNQHNEYVDVFVKFLSQFGNILKIMTLLTVSFYVIAVLFGAPVFHDIIETVYFSLLLSVLLGIPLCILIEPSILALFQIILERSCHSIQEIHCLNLVYGSLVGAWVGAVAIPLDWDRPWQKWPFPCCVGALAGNVAGNVISLPLIIKNMLSKKKKHF</sequence>
<keyword evidence="6 8" id="KW-1133">Transmembrane helix</keyword>
<dbReference type="RefSeq" id="XP_013788013.2">
    <property type="nucleotide sequence ID" value="XM_013932559.2"/>
</dbReference>
<keyword evidence="5" id="KW-0256">Endoplasmic reticulum</keyword>
<feature type="transmembrane region" description="Helical" evidence="8">
    <location>
        <begin position="65"/>
        <end position="86"/>
    </location>
</feature>
<evidence type="ECO:0000313" key="10">
    <source>
        <dbReference type="RefSeq" id="XP_013788013.2"/>
    </source>
</evidence>
<evidence type="ECO:0000256" key="8">
    <source>
        <dbReference type="SAM" id="Phobius"/>
    </source>
</evidence>
<evidence type="ECO:0000256" key="5">
    <source>
        <dbReference type="ARBA" id="ARBA00022824"/>
    </source>
</evidence>
<comment type="subcellular location">
    <subcellularLocation>
        <location evidence="1">Endoplasmic reticulum membrane</location>
        <topology evidence="1">Multi-pass membrane protein</topology>
    </subcellularLocation>
</comment>
<dbReference type="GeneID" id="106471936"/>
<evidence type="ECO:0000256" key="3">
    <source>
        <dbReference type="ARBA" id="ARBA00022502"/>
    </source>
</evidence>
<evidence type="ECO:0000256" key="4">
    <source>
        <dbReference type="ARBA" id="ARBA00022692"/>
    </source>
</evidence>
<proteinExistence type="predicted"/>
<feature type="transmembrane region" description="Helical" evidence="8">
    <location>
        <begin position="163"/>
        <end position="187"/>
    </location>
</feature>
<evidence type="ECO:0000256" key="1">
    <source>
        <dbReference type="ARBA" id="ARBA00004477"/>
    </source>
</evidence>
<reference evidence="10" key="1">
    <citation type="submission" date="2025-08" db="UniProtKB">
        <authorList>
            <consortium name="RefSeq"/>
        </authorList>
    </citation>
    <scope>IDENTIFICATION</scope>
    <source>
        <tissue evidence="10">Muscle</tissue>
    </source>
</reference>
<gene>
    <name evidence="10" type="primary">LOC106471936</name>
</gene>
<evidence type="ECO:0000313" key="9">
    <source>
        <dbReference type="Proteomes" id="UP000694941"/>
    </source>
</evidence>
<accession>A0ABM1BSV6</accession>
<keyword evidence="7 8" id="KW-0472">Membrane</keyword>